<protein>
    <recommendedName>
        <fullName evidence="3">DUF659 domain-containing protein</fullName>
    </recommendedName>
</protein>
<sequence>MVDHESVWAMSLASDGSTHRDQLFFDLHMRVYYCGNLVNLHLVAMPMFERHTTLNIFNMISKFMDALYNKWHTKLIGMSTDNENTMTGRHAGVVTHIVACVKHKVLRMWCVPHQINIIVKASAENINGSSWVKFAYTFLVYLRMHDILIISMNVKCPKKTNHWVHLGRLLAFYK</sequence>
<proteinExistence type="predicted"/>
<organism evidence="1 2">
    <name type="scientific">Sphagnum jensenii</name>
    <dbReference type="NCBI Taxonomy" id="128206"/>
    <lineage>
        <taxon>Eukaryota</taxon>
        <taxon>Viridiplantae</taxon>
        <taxon>Streptophyta</taxon>
        <taxon>Embryophyta</taxon>
        <taxon>Bryophyta</taxon>
        <taxon>Sphagnophytina</taxon>
        <taxon>Sphagnopsida</taxon>
        <taxon>Sphagnales</taxon>
        <taxon>Sphagnaceae</taxon>
        <taxon>Sphagnum</taxon>
    </lineage>
</organism>
<dbReference type="PANTHER" id="PTHR37067">
    <property type="entry name" value="PX DOMAIN-CONTAINING PROTEIN"/>
    <property type="match status" value="1"/>
</dbReference>
<keyword evidence="2" id="KW-1185">Reference proteome</keyword>
<dbReference type="PANTHER" id="PTHR37067:SF3">
    <property type="entry name" value="PX DOMAIN-CONTAINING PROTEIN"/>
    <property type="match status" value="1"/>
</dbReference>
<accession>A0ABP0VZF0</accession>
<dbReference type="EMBL" id="OZ020107">
    <property type="protein sequence ID" value="CAK9259893.1"/>
    <property type="molecule type" value="Genomic_DNA"/>
</dbReference>
<name>A0ABP0VZF0_9BRYO</name>
<gene>
    <name evidence="1" type="ORF">CSSPJE1EN1_LOCUS5371</name>
</gene>
<evidence type="ECO:0000313" key="2">
    <source>
        <dbReference type="Proteomes" id="UP001497444"/>
    </source>
</evidence>
<dbReference type="Proteomes" id="UP001497444">
    <property type="component" value="Chromosome 12"/>
</dbReference>
<evidence type="ECO:0008006" key="3">
    <source>
        <dbReference type="Google" id="ProtNLM"/>
    </source>
</evidence>
<reference evidence="1" key="1">
    <citation type="submission" date="2024-02" db="EMBL/GenBank/DDBJ databases">
        <authorList>
            <consortium name="ELIXIR-Norway"/>
            <consortium name="Elixir Norway"/>
        </authorList>
    </citation>
    <scope>NUCLEOTIDE SEQUENCE</scope>
</reference>
<evidence type="ECO:0000313" key="1">
    <source>
        <dbReference type="EMBL" id="CAK9259893.1"/>
    </source>
</evidence>